<evidence type="ECO:0000313" key="10">
    <source>
        <dbReference type="Proteomes" id="UP001482513"/>
    </source>
</evidence>
<organism evidence="9 10">
    <name type="scientific">Leptolyngbya subtilissima DQ-A4</name>
    <dbReference type="NCBI Taxonomy" id="2933933"/>
    <lineage>
        <taxon>Bacteria</taxon>
        <taxon>Bacillati</taxon>
        <taxon>Cyanobacteriota</taxon>
        <taxon>Cyanophyceae</taxon>
        <taxon>Leptolyngbyales</taxon>
        <taxon>Leptolyngbyaceae</taxon>
        <taxon>Leptolyngbya group</taxon>
        <taxon>Leptolyngbya</taxon>
    </lineage>
</organism>
<evidence type="ECO:0000259" key="8">
    <source>
        <dbReference type="PROSITE" id="PS50928"/>
    </source>
</evidence>
<feature type="transmembrane region" description="Helical" evidence="7">
    <location>
        <begin position="200"/>
        <end position="225"/>
    </location>
</feature>
<dbReference type="SUPFAM" id="SSF161098">
    <property type="entry name" value="MetI-like"/>
    <property type="match status" value="1"/>
</dbReference>
<name>A0ABV0K4Y9_9CYAN</name>
<dbReference type="Proteomes" id="UP001482513">
    <property type="component" value="Unassembled WGS sequence"/>
</dbReference>
<dbReference type="InterPro" id="IPR035906">
    <property type="entry name" value="MetI-like_sf"/>
</dbReference>
<comment type="similarity">
    <text evidence="7">Belongs to the binding-protein-dependent transport system permease family.</text>
</comment>
<accession>A0ABV0K4Y9</accession>
<dbReference type="CDD" id="cd06261">
    <property type="entry name" value="TM_PBP2"/>
    <property type="match status" value="1"/>
</dbReference>
<feature type="transmembrane region" description="Helical" evidence="7">
    <location>
        <begin position="107"/>
        <end position="130"/>
    </location>
</feature>
<keyword evidence="4 7" id="KW-0812">Transmembrane</keyword>
<keyword evidence="10" id="KW-1185">Reference proteome</keyword>
<dbReference type="EMBL" id="JAMPKX010000004">
    <property type="protein sequence ID" value="MEP0947596.1"/>
    <property type="molecule type" value="Genomic_DNA"/>
</dbReference>
<evidence type="ECO:0000256" key="5">
    <source>
        <dbReference type="ARBA" id="ARBA00022989"/>
    </source>
</evidence>
<keyword evidence="5 7" id="KW-1133">Transmembrane helix</keyword>
<sequence>MSSRSAALRYYIFTRLLLAPLMILTITTVVFLLLRSTPGDPVDALLGARAPAAAKDALRSQLGLDQPLFIQYLSYLGDLLRLDLGSSLATQGQTVWQIIRAHFPATVELTVCGMLVATVVGVSVGALAASRPNSPLDAGGRLFGIITYAIPMYWFGMILQLIFAVQLRWFPIGTRYPLRAAPPTGPTGLYLLDSLLTLDFGAFFTTLYYLALPSLTLGILISGVFERMVRVNLKQTLSADYVEAARARGIPERRIVLVHALKNAMIPVITILGLTFASMLGGAVLTEVTFSWPGLANRLYEAISQRDYPVVQGLMVFFAMIVAVISIAIDILNAYIDPRIRY</sequence>
<evidence type="ECO:0000256" key="4">
    <source>
        <dbReference type="ARBA" id="ARBA00022692"/>
    </source>
</evidence>
<dbReference type="PROSITE" id="PS50928">
    <property type="entry name" value="ABC_TM1"/>
    <property type="match status" value="1"/>
</dbReference>
<feature type="domain" description="ABC transmembrane type-1" evidence="8">
    <location>
        <begin position="103"/>
        <end position="333"/>
    </location>
</feature>
<evidence type="ECO:0000256" key="1">
    <source>
        <dbReference type="ARBA" id="ARBA00004651"/>
    </source>
</evidence>
<protein>
    <submittedName>
        <fullName evidence="9">ABC transporter permease</fullName>
    </submittedName>
</protein>
<dbReference type="PANTHER" id="PTHR43163:SF6">
    <property type="entry name" value="DIPEPTIDE TRANSPORT SYSTEM PERMEASE PROTEIN DPPB-RELATED"/>
    <property type="match status" value="1"/>
</dbReference>
<dbReference type="Pfam" id="PF19300">
    <property type="entry name" value="BPD_transp_1_N"/>
    <property type="match status" value="1"/>
</dbReference>
<evidence type="ECO:0000313" key="9">
    <source>
        <dbReference type="EMBL" id="MEP0947596.1"/>
    </source>
</evidence>
<evidence type="ECO:0000256" key="6">
    <source>
        <dbReference type="ARBA" id="ARBA00023136"/>
    </source>
</evidence>
<comment type="subcellular location">
    <subcellularLocation>
        <location evidence="1 7">Cell membrane</location>
        <topology evidence="1 7">Multi-pass membrane protein</topology>
    </subcellularLocation>
</comment>
<dbReference type="RefSeq" id="WP_190517313.1">
    <property type="nucleotide sequence ID" value="NZ_JAMPKX010000004.1"/>
</dbReference>
<feature type="transmembrane region" description="Helical" evidence="7">
    <location>
        <begin position="12"/>
        <end position="34"/>
    </location>
</feature>
<evidence type="ECO:0000256" key="2">
    <source>
        <dbReference type="ARBA" id="ARBA00022448"/>
    </source>
</evidence>
<gene>
    <name evidence="9" type="ORF">NC992_12000</name>
</gene>
<feature type="transmembrane region" description="Helical" evidence="7">
    <location>
        <begin position="264"/>
        <end position="285"/>
    </location>
</feature>
<dbReference type="InterPro" id="IPR000515">
    <property type="entry name" value="MetI-like"/>
</dbReference>
<feature type="transmembrane region" description="Helical" evidence="7">
    <location>
        <begin position="142"/>
        <end position="165"/>
    </location>
</feature>
<reference evidence="9 10" key="1">
    <citation type="submission" date="2022-04" db="EMBL/GenBank/DDBJ databases">
        <title>Positive selection, recombination, and allopatry shape intraspecific diversity of widespread and dominant cyanobacteria.</title>
        <authorList>
            <person name="Wei J."/>
            <person name="Shu W."/>
            <person name="Hu C."/>
        </authorList>
    </citation>
    <scope>NUCLEOTIDE SEQUENCE [LARGE SCALE GENOMIC DNA]</scope>
    <source>
        <strain evidence="9 10">DQ-A4</strain>
    </source>
</reference>
<dbReference type="PANTHER" id="PTHR43163">
    <property type="entry name" value="DIPEPTIDE TRANSPORT SYSTEM PERMEASE PROTEIN DPPB-RELATED"/>
    <property type="match status" value="1"/>
</dbReference>
<keyword evidence="6 7" id="KW-0472">Membrane</keyword>
<evidence type="ECO:0000256" key="7">
    <source>
        <dbReference type="RuleBase" id="RU363032"/>
    </source>
</evidence>
<dbReference type="InterPro" id="IPR045621">
    <property type="entry name" value="BPD_transp_1_N"/>
</dbReference>
<feature type="transmembrane region" description="Helical" evidence="7">
    <location>
        <begin position="314"/>
        <end position="336"/>
    </location>
</feature>
<evidence type="ECO:0000256" key="3">
    <source>
        <dbReference type="ARBA" id="ARBA00022475"/>
    </source>
</evidence>
<dbReference type="Pfam" id="PF00528">
    <property type="entry name" value="BPD_transp_1"/>
    <property type="match status" value="1"/>
</dbReference>
<proteinExistence type="inferred from homology"/>
<dbReference type="Gene3D" id="1.10.3720.10">
    <property type="entry name" value="MetI-like"/>
    <property type="match status" value="1"/>
</dbReference>
<keyword evidence="2 7" id="KW-0813">Transport</keyword>
<comment type="caution">
    <text evidence="9">The sequence shown here is derived from an EMBL/GenBank/DDBJ whole genome shotgun (WGS) entry which is preliminary data.</text>
</comment>
<keyword evidence="3" id="KW-1003">Cell membrane</keyword>